<keyword evidence="2" id="KW-0378">Hydrolase</keyword>
<dbReference type="PANTHER" id="PTHR43319:SF3">
    <property type="entry name" value="BETA-LACTAMASE-RELATED DOMAIN-CONTAINING PROTEIN"/>
    <property type="match status" value="1"/>
</dbReference>
<dbReference type="RefSeq" id="WP_349296421.1">
    <property type="nucleotide sequence ID" value="NZ_JBEDNQ010000001.1"/>
</dbReference>
<gene>
    <name evidence="2" type="ORF">WIS52_02555</name>
</gene>
<protein>
    <submittedName>
        <fullName evidence="2">Serine hydrolase domain-containing protein</fullName>
        <ecNumber evidence="2">3.1.1.103</ecNumber>
    </submittedName>
</protein>
<feature type="domain" description="Beta-lactamase-related" evidence="1">
    <location>
        <begin position="19"/>
        <end position="375"/>
    </location>
</feature>
<dbReference type="InterPro" id="IPR012338">
    <property type="entry name" value="Beta-lactam/transpept-like"/>
</dbReference>
<name>A0ABV1K4F9_9PSEU</name>
<dbReference type="SUPFAM" id="SSF56601">
    <property type="entry name" value="beta-lactamase/transpeptidase-like"/>
    <property type="match status" value="1"/>
</dbReference>
<dbReference type="Pfam" id="PF00144">
    <property type="entry name" value="Beta-lactamase"/>
    <property type="match status" value="1"/>
</dbReference>
<comment type="caution">
    <text evidence="2">The sequence shown here is derived from an EMBL/GenBank/DDBJ whole genome shotgun (WGS) entry which is preliminary data.</text>
</comment>
<evidence type="ECO:0000313" key="2">
    <source>
        <dbReference type="EMBL" id="MEQ3549341.1"/>
    </source>
</evidence>
<evidence type="ECO:0000259" key="1">
    <source>
        <dbReference type="Pfam" id="PF00144"/>
    </source>
</evidence>
<sequence length="386" mass="39558">MSAALGVRGSVAPGFDAVADAFAEVVAGSRGGAAFSVVRGGEPLVELHGGLADPDTGRPWDDGTVAVLFSGTKGLVATACAAVAGRLDPDAPVTRFWPEFGAAGKAGITVAQVLSHTAGLPYVDPEPDPVSTLDDRFGAAALARQAPLWAPGTGVAYHALTWGHLVAELLRRAAGDDPRRVVEDVVARVPGARVFLASAPPPPARIVRAPGYRISTFLQDPDRRRTVERMYRVLLGGSGAGAGTVPSGGPGRKDLVNTPAWYRSGALAGAAVAGAPAVARVYAALVDPARSPVPAAALARATRVHAEGLDAVNDRPLRFGLGYELADPIGTYGPEPEAFGHSGAGGGRHGAWPERGIGFSFLTNEMRAEDADDRASTLLGALHACL</sequence>
<proteinExistence type="predicted"/>
<accession>A0ABV1K4F9</accession>
<evidence type="ECO:0000313" key="3">
    <source>
        <dbReference type="Proteomes" id="UP001494902"/>
    </source>
</evidence>
<dbReference type="EMBL" id="JBEDNQ010000001">
    <property type="protein sequence ID" value="MEQ3549341.1"/>
    <property type="molecule type" value="Genomic_DNA"/>
</dbReference>
<organism evidence="2 3">
    <name type="scientific">Pseudonocardia nematodicida</name>
    <dbReference type="NCBI Taxonomy" id="1206997"/>
    <lineage>
        <taxon>Bacteria</taxon>
        <taxon>Bacillati</taxon>
        <taxon>Actinomycetota</taxon>
        <taxon>Actinomycetes</taxon>
        <taxon>Pseudonocardiales</taxon>
        <taxon>Pseudonocardiaceae</taxon>
        <taxon>Pseudonocardia</taxon>
    </lineage>
</organism>
<dbReference type="EC" id="3.1.1.103" evidence="2"/>
<dbReference type="GO" id="GO:0016787">
    <property type="term" value="F:hydrolase activity"/>
    <property type="evidence" value="ECO:0007669"/>
    <property type="project" value="UniProtKB-KW"/>
</dbReference>
<keyword evidence="3" id="KW-1185">Reference proteome</keyword>
<dbReference type="Proteomes" id="UP001494902">
    <property type="component" value="Unassembled WGS sequence"/>
</dbReference>
<dbReference type="InterPro" id="IPR052907">
    <property type="entry name" value="Beta-lactamase/esterase"/>
</dbReference>
<dbReference type="Gene3D" id="3.40.710.10">
    <property type="entry name" value="DD-peptidase/beta-lactamase superfamily"/>
    <property type="match status" value="1"/>
</dbReference>
<dbReference type="InterPro" id="IPR001466">
    <property type="entry name" value="Beta-lactam-related"/>
</dbReference>
<reference evidence="2 3" key="1">
    <citation type="submission" date="2024-03" db="EMBL/GenBank/DDBJ databases">
        <title>Draft genome sequence of Pseudonocardia nematodicida JCM 31783.</title>
        <authorList>
            <person name="Butdee W."/>
            <person name="Duangmal K."/>
        </authorList>
    </citation>
    <scope>NUCLEOTIDE SEQUENCE [LARGE SCALE GENOMIC DNA]</scope>
    <source>
        <strain evidence="2 3">JCM 31783</strain>
    </source>
</reference>
<dbReference type="PANTHER" id="PTHR43319">
    <property type="entry name" value="BETA-LACTAMASE-RELATED"/>
    <property type="match status" value="1"/>
</dbReference>